<dbReference type="OrthoDB" id="1931120at2"/>
<dbReference type="SUPFAM" id="SSF55874">
    <property type="entry name" value="ATPase domain of HSP90 chaperone/DNA topoisomerase II/histidine kinase"/>
    <property type="match status" value="1"/>
</dbReference>
<dbReference type="SUPFAM" id="SSF54427">
    <property type="entry name" value="NTF2-like"/>
    <property type="match status" value="1"/>
</dbReference>
<reference evidence="6 7" key="1">
    <citation type="submission" date="2019-06" db="EMBL/GenBank/DDBJ databases">
        <title>Flavobacteriaceae Paucihalobacterium erythroidium CWB-1, complete genome.</title>
        <authorList>
            <person name="Wu S."/>
        </authorList>
    </citation>
    <scope>NUCLEOTIDE SEQUENCE [LARGE SCALE GENOMIC DNA]</scope>
    <source>
        <strain evidence="6 7">CWB-1</strain>
    </source>
</reference>
<evidence type="ECO:0000313" key="7">
    <source>
        <dbReference type="Proteomes" id="UP000317332"/>
    </source>
</evidence>
<evidence type="ECO:0000313" key="6">
    <source>
        <dbReference type="EMBL" id="TPV32753.1"/>
    </source>
</evidence>
<dbReference type="InterPro" id="IPR032710">
    <property type="entry name" value="NTF2-like_dom_sf"/>
</dbReference>
<evidence type="ECO:0000259" key="5">
    <source>
        <dbReference type="PROSITE" id="PS50109"/>
    </source>
</evidence>
<dbReference type="Gene3D" id="3.30.565.10">
    <property type="entry name" value="Histidine kinase-like ATPase, C-terminal domain"/>
    <property type="match status" value="1"/>
</dbReference>
<evidence type="ECO:0000256" key="3">
    <source>
        <dbReference type="ARBA" id="ARBA00022553"/>
    </source>
</evidence>
<evidence type="ECO:0000256" key="2">
    <source>
        <dbReference type="ARBA" id="ARBA00012438"/>
    </source>
</evidence>
<dbReference type="SUPFAM" id="SSF47384">
    <property type="entry name" value="Homodimeric domain of signal transducing histidine kinase"/>
    <property type="match status" value="1"/>
</dbReference>
<dbReference type="Gene3D" id="3.10.450.50">
    <property type="match status" value="1"/>
</dbReference>
<feature type="domain" description="Histidine kinase" evidence="5">
    <location>
        <begin position="198"/>
        <end position="441"/>
    </location>
</feature>
<comment type="catalytic activity">
    <reaction evidence="1">
        <text>ATP + protein L-histidine = ADP + protein N-phospho-L-histidine.</text>
        <dbReference type="EC" id="2.7.13.3"/>
    </reaction>
</comment>
<dbReference type="PANTHER" id="PTHR43065">
    <property type="entry name" value="SENSOR HISTIDINE KINASE"/>
    <property type="match status" value="1"/>
</dbReference>
<keyword evidence="4" id="KW-0175">Coiled coil</keyword>
<keyword evidence="3" id="KW-0597">Phosphoprotein</keyword>
<dbReference type="Pfam" id="PF00512">
    <property type="entry name" value="HisKA"/>
    <property type="match status" value="1"/>
</dbReference>
<dbReference type="InterPro" id="IPR036097">
    <property type="entry name" value="HisK_dim/P_sf"/>
</dbReference>
<evidence type="ECO:0000256" key="4">
    <source>
        <dbReference type="SAM" id="Coils"/>
    </source>
</evidence>
<dbReference type="PROSITE" id="PS50109">
    <property type="entry name" value="HIS_KIN"/>
    <property type="match status" value="1"/>
</dbReference>
<dbReference type="PRINTS" id="PR00344">
    <property type="entry name" value="BCTRLSENSOR"/>
</dbReference>
<evidence type="ECO:0000256" key="1">
    <source>
        <dbReference type="ARBA" id="ARBA00000085"/>
    </source>
</evidence>
<dbReference type="Gene3D" id="1.10.287.130">
    <property type="match status" value="1"/>
</dbReference>
<dbReference type="InterPro" id="IPR003661">
    <property type="entry name" value="HisK_dim/P_dom"/>
</dbReference>
<dbReference type="EMBL" id="VHIQ01000005">
    <property type="protein sequence ID" value="TPV32753.1"/>
    <property type="molecule type" value="Genomic_DNA"/>
</dbReference>
<dbReference type="RefSeq" id="WP_140990500.1">
    <property type="nucleotide sequence ID" value="NZ_VHIQ01000005.1"/>
</dbReference>
<dbReference type="EC" id="2.7.13.3" evidence="2"/>
<organism evidence="6 7">
    <name type="scientific">Paucihalobacter ruber</name>
    <dbReference type="NCBI Taxonomy" id="2567861"/>
    <lineage>
        <taxon>Bacteria</taxon>
        <taxon>Pseudomonadati</taxon>
        <taxon>Bacteroidota</taxon>
        <taxon>Flavobacteriia</taxon>
        <taxon>Flavobacteriales</taxon>
        <taxon>Flavobacteriaceae</taxon>
        <taxon>Paucihalobacter</taxon>
    </lineage>
</organism>
<dbReference type="InterPro" id="IPR004358">
    <property type="entry name" value="Sig_transdc_His_kin-like_C"/>
</dbReference>
<gene>
    <name evidence="6" type="ORF">FJ651_10580</name>
</gene>
<sequence>MDQTAKIEIKQIYDTWFHAYVNGDVDTYSFYLDDTYRFIGSTSNEEYLNKKDTISFFEATAHQFSGKVDSRKVEWTISQFGGLYFITHFLEAYFLNNGEWDYYGRFRFTTVVTKTTDGYRFIYQHFSMPDSKADEGETIGFDAVANENIQLKEAIKRRTAQLEQKNEELQNALEELKATQAQLIQSEKLASLGQLAAGIAHEIKNPMNFINNFSDLSLEYVEEIKEVLTKLDRNSYTTEIEELLEDVTENLKKVHHHGTRADGIVTSMLMHSRGGNGTMEPTDLNALIKEYVNLAFHGMRAGKSPINVSINLDLDDSIGAVPLNTEDFSRVILNLCKNAFDAMRSKSLLADNTYQPTLNISSYKDNNEVVHVDIEDNGPGVPDGIKEKLFQPFFTTKKGTEGTGLGLSITHDIITKHNGSIKVTSKENHFTCFHIYLPQHQK</sequence>
<name>A0A506PFX2_9FLAO</name>
<dbReference type="SMART" id="SM00388">
    <property type="entry name" value="HisKA"/>
    <property type="match status" value="1"/>
</dbReference>
<dbReference type="SMART" id="SM00387">
    <property type="entry name" value="HATPase_c"/>
    <property type="match status" value="1"/>
</dbReference>
<dbReference type="InterPro" id="IPR037401">
    <property type="entry name" value="SnoaL-like"/>
</dbReference>
<dbReference type="InterPro" id="IPR003594">
    <property type="entry name" value="HATPase_dom"/>
</dbReference>
<dbReference type="CDD" id="cd00082">
    <property type="entry name" value="HisKA"/>
    <property type="match status" value="1"/>
</dbReference>
<dbReference type="InterPro" id="IPR005467">
    <property type="entry name" value="His_kinase_dom"/>
</dbReference>
<dbReference type="GO" id="GO:0000155">
    <property type="term" value="F:phosphorelay sensor kinase activity"/>
    <property type="evidence" value="ECO:0007669"/>
    <property type="project" value="InterPro"/>
</dbReference>
<dbReference type="Proteomes" id="UP000317332">
    <property type="component" value="Unassembled WGS sequence"/>
</dbReference>
<dbReference type="Pfam" id="PF13474">
    <property type="entry name" value="SnoaL_3"/>
    <property type="match status" value="1"/>
</dbReference>
<accession>A0A506PFX2</accession>
<proteinExistence type="predicted"/>
<keyword evidence="7" id="KW-1185">Reference proteome</keyword>
<dbReference type="Pfam" id="PF02518">
    <property type="entry name" value="HATPase_c"/>
    <property type="match status" value="1"/>
</dbReference>
<feature type="coiled-coil region" evidence="4">
    <location>
        <begin position="148"/>
        <end position="189"/>
    </location>
</feature>
<dbReference type="PANTHER" id="PTHR43065:SF42">
    <property type="entry name" value="TWO-COMPONENT SENSOR PPRA"/>
    <property type="match status" value="1"/>
</dbReference>
<comment type="caution">
    <text evidence="6">The sequence shown here is derived from an EMBL/GenBank/DDBJ whole genome shotgun (WGS) entry which is preliminary data.</text>
</comment>
<dbReference type="InterPro" id="IPR036890">
    <property type="entry name" value="HATPase_C_sf"/>
</dbReference>
<dbReference type="AlphaFoldDB" id="A0A506PFX2"/>
<protein>
    <recommendedName>
        <fullName evidence="2">histidine kinase</fullName>
        <ecNumber evidence="2">2.7.13.3</ecNumber>
    </recommendedName>
</protein>